<reference evidence="1 2" key="1">
    <citation type="submission" date="2020-04" db="EMBL/GenBank/DDBJ databases">
        <title>MicrobeNet Type strains.</title>
        <authorList>
            <person name="Nicholson A.C."/>
        </authorList>
    </citation>
    <scope>NUCLEOTIDE SEQUENCE [LARGE SCALE GENOMIC DNA]</scope>
    <source>
        <strain evidence="1 2">ATCC BAA-787</strain>
    </source>
</reference>
<proteinExistence type="predicted"/>
<gene>
    <name evidence="1" type="ORF">HGA02_19990</name>
</gene>
<dbReference type="InterPro" id="IPR036866">
    <property type="entry name" value="RibonucZ/Hydroxyglut_hydro"/>
</dbReference>
<evidence type="ECO:0000313" key="2">
    <source>
        <dbReference type="Proteomes" id="UP000777774"/>
    </source>
</evidence>
<sequence>VTLDPYTGRTGPRVVARAGTADADAALASLDGLPTGVRTILPGHGDPWTGDVREAVRQARAAGVA</sequence>
<accession>A0ABX1K565</accession>
<protein>
    <submittedName>
        <fullName evidence="1">MBL fold metallo-hydrolase</fullName>
    </submittedName>
</protein>
<evidence type="ECO:0000313" key="1">
    <source>
        <dbReference type="EMBL" id="NKY41711.1"/>
    </source>
</evidence>
<dbReference type="Proteomes" id="UP000777774">
    <property type="component" value="Unassembled WGS sequence"/>
</dbReference>
<comment type="caution">
    <text evidence="1">The sequence shown here is derived from an EMBL/GenBank/DDBJ whole genome shotgun (WGS) entry which is preliminary data.</text>
</comment>
<organism evidence="1 2">
    <name type="scientific">Cellulomonas septica</name>
    <dbReference type="NCBI Taxonomy" id="285080"/>
    <lineage>
        <taxon>Bacteria</taxon>
        <taxon>Bacillati</taxon>
        <taxon>Actinomycetota</taxon>
        <taxon>Actinomycetes</taxon>
        <taxon>Micrococcales</taxon>
        <taxon>Cellulomonadaceae</taxon>
        <taxon>Cellulomonas</taxon>
    </lineage>
</organism>
<name>A0ABX1K565_9CELL</name>
<feature type="non-terminal residue" evidence="1">
    <location>
        <position position="1"/>
    </location>
</feature>
<dbReference type="EMBL" id="JAAXOY010000879">
    <property type="protein sequence ID" value="NKY41711.1"/>
    <property type="molecule type" value="Genomic_DNA"/>
</dbReference>
<dbReference type="SUPFAM" id="SSF56281">
    <property type="entry name" value="Metallo-hydrolase/oxidoreductase"/>
    <property type="match status" value="1"/>
</dbReference>
<keyword evidence="2" id="KW-1185">Reference proteome</keyword>